<gene>
    <name evidence="1" type="ORF">LTRI10_LOCUS14674</name>
</gene>
<proteinExistence type="predicted"/>
<accession>A0AAV2DFM9</accession>
<dbReference type="AlphaFoldDB" id="A0AAV2DFM9"/>
<evidence type="ECO:0008006" key="3">
    <source>
        <dbReference type="Google" id="ProtNLM"/>
    </source>
</evidence>
<evidence type="ECO:0000313" key="2">
    <source>
        <dbReference type="Proteomes" id="UP001497516"/>
    </source>
</evidence>
<keyword evidence="2" id="KW-1185">Reference proteome</keyword>
<dbReference type="EMBL" id="OZ034815">
    <property type="protein sequence ID" value="CAL1372689.1"/>
    <property type="molecule type" value="Genomic_DNA"/>
</dbReference>
<protein>
    <recommendedName>
        <fullName evidence="3">RNase H type-1 domain-containing protein</fullName>
    </recommendedName>
</protein>
<dbReference type="InterPro" id="IPR053151">
    <property type="entry name" value="RNase_H-like"/>
</dbReference>
<dbReference type="PANTHER" id="PTHR47723:SF19">
    <property type="entry name" value="POLYNUCLEOTIDYL TRANSFERASE, RIBONUCLEASE H-LIKE SUPERFAMILY PROTEIN"/>
    <property type="match status" value="1"/>
</dbReference>
<dbReference type="PANTHER" id="PTHR47723">
    <property type="entry name" value="OS05G0353850 PROTEIN"/>
    <property type="match status" value="1"/>
</dbReference>
<dbReference type="Proteomes" id="UP001497516">
    <property type="component" value="Chromosome 2"/>
</dbReference>
<name>A0AAV2DFM9_9ROSI</name>
<reference evidence="1 2" key="1">
    <citation type="submission" date="2024-04" db="EMBL/GenBank/DDBJ databases">
        <authorList>
            <person name="Fracassetti M."/>
        </authorList>
    </citation>
    <scope>NUCLEOTIDE SEQUENCE [LARGE SCALE GENOMIC DNA]</scope>
</reference>
<sequence length="101" mass="11345">MEGKKFTTTWTIFRILAWIQVNRQARENALRCILPTRRSQVTQSLAWHPPPESWVQLHTDVSMNGLSGRAVAGGLLRDHLGRCVDAFTCNLGKCTITIAEP</sequence>
<organism evidence="1 2">
    <name type="scientific">Linum trigynum</name>
    <dbReference type="NCBI Taxonomy" id="586398"/>
    <lineage>
        <taxon>Eukaryota</taxon>
        <taxon>Viridiplantae</taxon>
        <taxon>Streptophyta</taxon>
        <taxon>Embryophyta</taxon>
        <taxon>Tracheophyta</taxon>
        <taxon>Spermatophyta</taxon>
        <taxon>Magnoliopsida</taxon>
        <taxon>eudicotyledons</taxon>
        <taxon>Gunneridae</taxon>
        <taxon>Pentapetalae</taxon>
        <taxon>rosids</taxon>
        <taxon>fabids</taxon>
        <taxon>Malpighiales</taxon>
        <taxon>Linaceae</taxon>
        <taxon>Linum</taxon>
    </lineage>
</organism>
<evidence type="ECO:0000313" key="1">
    <source>
        <dbReference type="EMBL" id="CAL1372689.1"/>
    </source>
</evidence>